<keyword evidence="3" id="KW-1185">Reference proteome</keyword>
<evidence type="ECO:0000313" key="3">
    <source>
        <dbReference type="Proteomes" id="UP000235023"/>
    </source>
</evidence>
<feature type="transmembrane region" description="Helical" evidence="1">
    <location>
        <begin position="81"/>
        <end position="98"/>
    </location>
</feature>
<name>A0A2J5I7C0_9EURO</name>
<accession>A0A2J5I7C0</accession>
<sequence>MSGVTIGRKREVQAYPHGLQRIMKGVQYHLQKVDCRRALAWDSGWKILLDSSRQRLAGSALHDLYSSTLSRRHFRGLNNGRIYRITRVFIVTLWYFIYNSVTYMSLGSWRVAG</sequence>
<protein>
    <submittedName>
        <fullName evidence="2">Uncharacterized protein</fullName>
    </submittedName>
</protein>
<keyword evidence="1" id="KW-1133">Transmembrane helix</keyword>
<dbReference type="Proteomes" id="UP000235023">
    <property type="component" value="Unassembled WGS sequence"/>
</dbReference>
<keyword evidence="1" id="KW-0472">Membrane</keyword>
<gene>
    <name evidence="2" type="ORF">BDW42DRAFT_132090</name>
</gene>
<evidence type="ECO:0000256" key="1">
    <source>
        <dbReference type="SAM" id="Phobius"/>
    </source>
</evidence>
<dbReference type="AlphaFoldDB" id="A0A2J5I7C0"/>
<reference evidence="3" key="1">
    <citation type="submission" date="2017-12" db="EMBL/GenBank/DDBJ databases">
        <authorList>
            <consortium name="DOE Joint Genome Institute"/>
            <person name="Mondo S.J."/>
            <person name="Kjaerbolling I."/>
            <person name="Vesth T.C."/>
            <person name="Frisvad J.C."/>
            <person name="Nybo J.L."/>
            <person name="Theobald S."/>
            <person name="Kuo A."/>
            <person name="Bowyer P."/>
            <person name="Matsuda Y."/>
            <person name="Lyhne E.K."/>
            <person name="Kogle M.E."/>
            <person name="Clum A."/>
            <person name="Lipzen A."/>
            <person name="Salamov A."/>
            <person name="Ngan C.Y."/>
            <person name="Daum C."/>
            <person name="Chiniquy J."/>
            <person name="Barry K."/>
            <person name="LaButti K."/>
            <person name="Haridas S."/>
            <person name="Simmons B.A."/>
            <person name="Magnuson J.K."/>
            <person name="Mortensen U.H."/>
            <person name="Larsen T.O."/>
            <person name="Grigoriev I.V."/>
            <person name="Baker S.E."/>
            <person name="Andersen M.R."/>
            <person name="Nordberg H.P."/>
            <person name="Cantor M.N."/>
            <person name="Hua S.X."/>
        </authorList>
    </citation>
    <scope>NUCLEOTIDE SEQUENCE [LARGE SCALE GENOMIC DNA]</scope>
    <source>
        <strain evidence="3">IBT 19404</strain>
    </source>
</reference>
<evidence type="ECO:0000313" key="2">
    <source>
        <dbReference type="EMBL" id="PLN85789.1"/>
    </source>
</evidence>
<keyword evidence="1" id="KW-0812">Transmembrane</keyword>
<dbReference type="EMBL" id="KZ559502">
    <property type="protein sequence ID" value="PLN85789.1"/>
    <property type="molecule type" value="Genomic_DNA"/>
</dbReference>
<organism evidence="2 3">
    <name type="scientific">Aspergillus taichungensis</name>
    <dbReference type="NCBI Taxonomy" id="482145"/>
    <lineage>
        <taxon>Eukaryota</taxon>
        <taxon>Fungi</taxon>
        <taxon>Dikarya</taxon>
        <taxon>Ascomycota</taxon>
        <taxon>Pezizomycotina</taxon>
        <taxon>Eurotiomycetes</taxon>
        <taxon>Eurotiomycetidae</taxon>
        <taxon>Eurotiales</taxon>
        <taxon>Aspergillaceae</taxon>
        <taxon>Aspergillus</taxon>
        <taxon>Aspergillus subgen. Circumdati</taxon>
    </lineage>
</organism>
<proteinExistence type="predicted"/>